<organism evidence="1 2">
    <name type="scientific">Amniculicola lignicola CBS 123094</name>
    <dbReference type="NCBI Taxonomy" id="1392246"/>
    <lineage>
        <taxon>Eukaryota</taxon>
        <taxon>Fungi</taxon>
        <taxon>Dikarya</taxon>
        <taxon>Ascomycota</taxon>
        <taxon>Pezizomycotina</taxon>
        <taxon>Dothideomycetes</taxon>
        <taxon>Pleosporomycetidae</taxon>
        <taxon>Pleosporales</taxon>
        <taxon>Amniculicolaceae</taxon>
        <taxon>Amniculicola</taxon>
    </lineage>
</organism>
<gene>
    <name evidence="1" type="ORF">P154DRAFT_433667</name>
</gene>
<dbReference type="OrthoDB" id="3798095at2759"/>
<evidence type="ECO:0000313" key="1">
    <source>
        <dbReference type="EMBL" id="KAF2000986.1"/>
    </source>
</evidence>
<proteinExistence type="predicted"/>
<name>A0A6A5WTS0_9PLEO</name>
<dbReference type="AlphaFoldDB" id="A0A6A5WTS0"/>
<protein>
    <submittedName>
        <fullName evidence="1">Uncharacterized protein</fullName>
    </submittedName>
</protein>
<feature type="non-terminal residue" evidence="1">
    <location>
        <position position="1"/>
    </location>
</feature>
<keyword evidence="2" id="KW-1185">Reference proteome</keyword>
<sequence length="109" mass="13018">LHHLQVQNELLYHENSRLREALTTKLRHKNKGKALDLQQREEYYGGAVFWLPRKLREAYVRQEVREQEDRESRLQKAEAKELKAAATLYKQKIAEEKHVQRERAKVAKA</sequence>
<reference evidence="1" key="1">
    <citation type="journal article" date="2020" name="Stud. Mycol.">
        <title>101 Dothideomycetes genomes: a test case for predicting lifestyles and emergence of pathogens.</title>
        <authorList>
            <person name="Haridas S."/>
            <person name="Albert R."/>
            <person name="Binder M."/>
            <person name="Bloem J."/>
            <person name="Labutti K."/>
            <person name="Salamov A."/>
            <person name="Andreopoulos B."/>
            <person name="Baker S."/>
            <person name="Barry K."/>
            <person name="Bills G."/>
            <person name="Bluhm B."/>
            <person name="Cannon C."/>
            <person name="Castanera R."/>
            <person name="Culley D."/>
            <person name="Daum C."/>
            <person name="Ezra D."/>
            <person name="Gonzalez J."/>
            <person name="Henrissat B."/>
            <person name="Kuo A."/>
            <person name="Liang C."/>
            <person name="Lipzen A."/>
            <person name="Lutzoni F."/>
            <person name="Magnuson J."/>
            <person name="Mondo S."/>
            <person name="Nolan M."/>
            <person name="Ohm R."/>
            <person name="Pangilinan J."/>
            <person name="Park H.-J."/>
            <person name="Ramirez L."/>
            <person name="Alfaro M."/>
            <person name="Sun H."/>
            <person name="Tritt A."/>
            <person name="Yoshinaga Y."/>
            <person name="Zwiers L.-H."/>
            <person name="Turgeon B."/>
            <person name="Goodwin S."/>
            <person name="Spatafora J."/>
            <person name="Crous P."/>
            <person name="Grigoriev I."/>
        </authorList>
    </citation>
    <scope>NUCLEOTIDE SEQUENCE</scope>
    <source>
        <strain evidence="1">CBS 123094</strain>
    </source>
</reference>
<accession>A0A6A5WTS0</accession>
<dbReference type="Proteomes" id="UP000799779">
    <property type="component" value="Unassembled WGS sequence"/>
</dbReference>
<dbReference type="EMBL" id="ML977585">
    <property type="protein sequence ID" value="KAF2000986.1"/>
    <property type="molecule type" value="Genomic_DNA"/>
</dbReference>
<evidence type="ECO:0000313" key="2">
    <source>
        <dbReference type="Proteomes" id="UP000799779"/>
    </source>
</evidence>